<evidence type="ECO:0000256" key="3">
    <source>
        <dbReference type="ARBA" id="ARBA00023027"/>
    </source>
</evidence>
<evidence type="ECO:0000259" key="6">
    <source>
        <dbReference type="Pfam" id="PF02866"/>
    </source>
</evidence>
<feature type="domain" description="Lactate/malate dehydrogenase C-terminal" evidence="6">
    <location>
        <begin position="285"/>
        <end position="436"/>
    </location>
</feature>
<evidence type="ECO:0000256" key="4">
    <source>
        <dbReference type="SAM" id="MobiDB-lite"/>
    </source>
</evidence>
<keyword evidence="2 7" id="KW-0560">Oxidoreductase</keyword>
<dbReference type="Gene3D" id="3.90.110.10">
    <property type="entry name" value="Lactate dehydrogenase/glycoside hydrolase, family 4, C-terminal"/>
    <property type="match status" value="1"/>
</dbReference>
<dbReference type="InterPro" id="IPR022383">
    <property type="entry name" value="Lactate/malate_DH_C"/>
</dbReference>
<dbReference type="PANTHER" id="PTHR43128">
    <property type="entry name" value="L-2-HYDROXYCARBOXYLATE DEHYDROGENASE (NAD(P)(+))"/>
    <property type="match status" value="1"/>
</dbReference>
<dbReference type="InterPro" id="IPR001557">
    <property type="entry name" value="L-lactate/malate_DH"/>
</dbReference>
<name>A0A4R8ZZZ5_9MICO</name>
<keyword evidence="8" id="KW-1185">Reference proteome</keyword>
<dbReference type="PANTHER" id="PTHR43128:SF16">
    <property type="entry name" value="L-LACTATE DEHYDROGENASE"/>
    <property type="match status" value="1"/>
</dbReference>
<gene>
    <name evidence="7" type="ORF">E3T55_11205</name>
</gene>
<dbReference type="Gene3D" id="3.40.50.720">
    <property type="entry name" value="NAD(P)-binding Rossmann-like Domain"/>
    <property type="match status" value="1"/>
</dbReference>
<dbReference type="InterPro" id="IPR036291">
    <property type="entry name" value="NAD(P)-bd_dom_sf"/>
</dbReference>
<dbReference type="Pfam" id="PF00056">
    <property type="entry name" value="Ldh_1_N"/>
    <property type="match status" value="1"/>
</dbReference>
<feature type="region of interest" description="Disordered" evidence="4">
    <location>
        <begin position="117"/>
        <end position="137"/>
    </location>
</feature>
<reference evidence="7 8" key="1">
    <citation type="submission" date="2019-03" db="EMBL/GenBank/DDBJ databases">
        <title>Genomics of glacier-inhabiting Cryobacterium strains.</title>
        <authorList>
            <person name="Liu Q."/>
            <person name="Xin Y.-H."/>
        </authorList>
    </citation>
    <scope>NUCLEOTIDE SEQUENCE [LARGE SCALE GENOMIC DNA]</scope>
    <source>
        <strain evidence="7 8">Hh14</strain>
    </source>
</reference>
<evidence type="ECO:0000313" key="8">
    <source>
        <dbReference type="Proteomes" id="UP000297447"/>
    </source>
</evidence>
<dbReference type="SUPFAM" id="SSF51735">
    <property type="entry name" value="NAD(P)-binding Rossmann-fold domains"/>
    <property type="match status" value="1"/>
</dbReference>
<dbReference type="OrthoDB" id="9802969at2"/>
<sequence length="449" mass="45296">MTVYGTDDIDAVIASAGGAAARLTVRRGDIVTPLARDQAAAVGVEIIVTEAAAPAHAPVRPSPSGRAPGTAPATAPGTVPGGRALAPALMPSSALSPSPALYRRGAPLEARYLPRSRRTAVTDTAHGPGPGHGTPPGRVARIVVVGAGRVGMITAMRLAETDLVNEIVLVDVAGGLAAGIALDISHSAGLLGFSTRLRGEQTVAAAGTAAFTVVTAGQARRPGMSRGDLAGTNATIVGALAQQIAATSPDGVILVVTNPLDEMTAHAWRQSGLPSGRVIGMAGVLDTARFASLLSLTGIADASEIRGLALGSHGDEMVIPRSLVSVNGSSIDGRIDEAVLDGVVSRTRNSGAEVVGLLGHGSAFITPGLCAAQMVTAMIREDDRVVAATVRPNGQYGVDGTYVGLPVRLGRHGLASIVELDLTPGERRAIVSAASRISDRVRSLAGGHP</sequence>
<dbReference type="RefSeq" id="WP_134519655.1">
    <property type="nucleotide sequence ID" value="NZ_SOHE01000048.1"/>
</dbReference>
<dbReference type="PRINTS" id="PR00086">
    <property type="entry name" value="LLDHDRGNASE"/>
</dbReference>
<feature type="region of interest" description="Disordered" evidence="4">
    <location>
        <begin position="54"/>
        <end position="83"/>
    </location>
</feature>
<dbReference type="GO" id="GO:0004459">
    <property type="term" value="F:L-lactate dehydrogenase (NAD+) activity"/>
    <property type="evidence" value="ECO:0007669"/>
    <property type="project" value="TreeGrafter"/>
</dbReference>
<dbReference type="Proteomes" id="UP000297447">
    <property type="component" value="Unassembled WGS sequence"/>
</dbReference>
<accession>A0A4R8ZZZ5</accession>
<keyword evidence="3" id="KW-0520">NAD</keyword>
<feature type="domain" description="Lactate/malate dehydrogenase N-terminal" evidence="5">
    <location>
        <begin position="141"/>
        <end position="280"/>
    </location>
</feature>
<dbReference type="InterPro" id="IPR001236">
    <property type="entry name" value="Lactate/malate_DH_N"/>
</dbReference>
<feature type="compositionally biased region" description="Low complexity" evidence="4">
    <location>
        <begin position="62"/>
        <end position="83"/>
    </location>
</feature>
<comment type="caution">
    <text evidence="7">The sequence shown here is derived from an EMBL/GenBank/DDBJ whole genome shotgun (WGS) entry which is preliminary data.</text>
</comment>
<dbReference type="EMBL" id="SOHE01000048">
    <property type="protein sequence ID" value="TFD49636.1"/>
    <property type="molecule type" value="Genomic_DNA"/>
</dbReference>
<dbReference type="NCBIfam" id="NF004863">
    <property type="entry name" value="PRK06223.1"/>
    <property type="match status" value="1"/>
</dbReference>
<dbReference type="InterPro" id="IPR015955">
    <property type="entry name" value="Lactate_DH/Glyco_Ohase_4_C"/>
</dbReference>
<protein>
    <submittedName>
        <fullName evidence="7">Malate dehydrogenase</fullName>
        <ecNumber evidence="7">1.1.1.37</ecNumber>
    </submittedName>
</protein>
<evidence type="ECO:0000313" key="7">
    <source>
        <dbReference type="EMBL" id="TFD49636.1"/>
    </source>
</evidence>
<dbReference type="EC" id="1.1.1.37" evidence="7"/>
<organism evidence="7 8">
    <name type="scientific">Cryobacterium frigoriphilum</name>
    <dbReference type="NCBI Taxonomy" id="1259150"/>
    <lineage>
        <taxon>Bacteria</taxon>
        <taxon>Bacillati</taxon>
        <taxon>Actinomycetota</taxon>
        <taxon>Actinomycetes</taxon>
        <taxon>Micrococcales</taxon>
        <taxon>Microbacteriaceae</taxon>
        <taxon>Cryobacterium</taxon>
    </lineage>
</organism>
<dbReference type="AlphaFoldDB" id="A0A4R8ZZZ5"/>
<proteinExistence type="inferred from homology"/>
<evidence type="ECO:0000259" key="5">
    <source>
        <dbReference type="Pfam" id="PF00056"/>
    </source>
</evidence>
<evidence type="ECO:0000256" key="2">
    <source>
        <dbReference type="ARBA" id="ARBA00023002"/>
    </source>
</evidence>
<dbReference type="GO" id="GO:0030060">
    <property type="term" value="F:L-malate dehydrogenase (NAD+) activity"/>
    <property type="evidence" value="ECO:0007669"/>
    <property type="project" value="UniProtKB-EC"/>
</dbReference>
<evidence type="ECO:0000256" key="1">
    <source>
        <dbReference type="ARBA" id="ARBA00006054"/>
    </source>
</evidence>
<dbReference type="GO" id="GO:0006089">
    <property type="term" value="P:lactate metabolic process"/>
    <property type="evidence" value="ECO:0007669"/>
    <property type="project" value="TreeGrafter"/>
</dbReference>
<dbReference type="Pfam" id="PF02866">
    <property type="entry name" value="Ldh_1_C"/>
    <property type="match status" value="1"/>
</dbReference>
<dbReference type="SUPFAM" id="SSF56327">
    <property type="entry name" value="LDH C-terminal domain-like"/>
    <property type="match status" value="1"/>
</dbReference>
<comment type="similarity">
    <text evidence="1">Belongs to the LDH/MDH superfamily. LDH family.</text>
</comment>